<feature type="region of interest" description="Disordered" evidence="25">
    <location>
        <begin position="192"/>
        <end position="228"/>
    </location>
</feature>
<dbReference type="EMBL" id="BRZM01000030">
    <property type="protein sequence ID" value="GLD57664.1"/>
    <property type="molecule type" value="Genomic_DNA"/>
</dbReference>
<feature type="compositionally biased region" description="Polar residues" evidence="25">
    <location>
        <begin position="2689"/>
        <end position="2702"/>
    </location>
</feature>
<keyword evidence="20" id="KW-0012">Acyltransferase</keyword>
<evidence type="ECO:0000256" key="22">
    <source>
        <dbReference type="PROSITE-ProRule" id="PRU00035"/>
    </source>
</evidence>
<evidence type="ECO:0000256" key="5">
    <source>
        <dbReference type="ARBA" id="ARBA00022490"/>
    </source>
</evidence>
<dbReference type="CDD" id="cd15646">
    <property type="entry name" value="PHD_p300"/>
    <property type="match status" value="1"/>
</dbReference>
<evidence type="ECO:0000259" key="28">
    <source>
        <dbReference type="PROSITE" id="PS50135"/>
    </source>
</evidence>
<dbReference type="InterPro" id="IPR036529">
    <property type="entry name" value="KIX_dom_sf"/>
</dbReference>
<feature type="zinc finger region" description="TAZ-type" evidence="23">
    <location>
        <begin position="369"/>
        <end position="455"/>
    </location>
</feature>
<dbReference type="Proteomes" id="UP001279410">
    <property type="component" value="Unassembled WGS sequence"/>
</dbReference>
<feature type="compositionally biased region" description="Low complexity" evidence="25">
    <location>
        <begin position="2005"/>
        <end position="2029"/>
    </location>
</feature>
<feature type="compositionally biased region" description="Polar residues" evidence="25">
    <location>
        <begin position="867"/>
        <end position="880"/>
    </location>
</feature>
<evidence type="ECO:0000256" key="17">
    <source>
        <dbReference type="ARBA" id="ARBA00023117"/>
    </source>
</evidence>
<dbReference type="PROSITE" id="PS00633">
    <property type="entry name" value="BROMODOMAIN_1"/>
    <property type="match status" value="1"/>
</dbReference>
<dbReference type="CDD" id="cd02337">
    <property type="entry name" value="ZZ_CBP"/>
    <property type="match status" value="1"/>
</dbReference>
<evidence type="ECO:0000256" key="19">
    <source>
        <dbReference type="ARBA" id="ARBA00023242"/>
    </source>
</evidence>
<sequence>MAENVLDSGPPSAKRPKLSSPALSASASDGNDFGSLFDLEHDLPDELISSNEPGLVNGGDLNQLHTTLGGPAGLGPGGGSGGAGGMGLGLGPGGGPGGQDAVAKHKQLSELLRSGAPTSTPQGHQGAMGSPGGPAAMAHNLANMKASPGQGPQQMMGQGQQHLSPQQQASMMQQQQNAAAGMMGGMNRAMMGAQQKGNNGQQQPGMIGNQVMNGSPRMGFGNQGMGGNSNLLAETLQQQGAGGQAGMRGQQPGAMNKMGMMGNPGGPFGGPYAGQGNQGLGGAGLGPQLQNKGPMANSLAQFNVDKKNQPMQGMAAMGSQQSQAGVGGPSGAPVGGAPGMVPNAQAGLVGPGTQVSAASAAAGAPPTADPEKRKLIQQQLVLLLHAHKCQRREQANGEVRQCNLPHCRTMKNVLNHMTHCQAGKSCQVAHCASSRQIISHWKNCTRHDCPVCLPLKNAGDKRNPQCESLLGGAGAGLGSSLGAVPGGQPSAPNLNPPSQIDPSSIERAYAALGLTYQGNQIQAQTAQPNMPNQGLQGQAGMRPLNPMGANPMGVNGGVGAPPQNQQASLLQDTMMHLNVNNQGLMNDAGGVGSLPTAAPPSATGMRKSWHEDITQDLRNHLVHKLVQAIFPTPDPAALKDRRMENLVAYARKVEGDMYESANSRAEYYHLLAEKIYKIQKELEEKRRTRLQKQGLGLGPAGMGQPGTGLPPNGPLPDPSMVRPAGPNQMVNRMQGPGMNQFNQMGLPMGQRSTPPLPMGAPGNQMGMVGSRMGQPNVNQIQNQYLSQGQFPGSGPSVGTAQPGMTQPGAQAGMAQTQMGTPPPLPVASPLAQPGSAGGPSGVSTVGPLGPRSVGGGGPNSAVGAPPSSMTPSNTNQQPNSIPHLGARRGSSPSPAHSRSPTPHQTPPRLAGSQTPQPHTPGAPQPAPPPAPQQNQPSQGPGSNKSLQQQHIGPAGSTTPSHPGLASSSTPHGAQLPRTPLSQKGSFPADSQALTPASVSSLDTSSQQPQSDTSTTNLDPKMEVKQQDEEDESDTGSCSKGGKLGNLKMEEKPVKSELKKEECSGEGGKGVPMDTSTTVPMSGVKTEDRKPEVKKEVKEEEETSEAAAPQAPVKKKIFKPEELRQALMPTLESLYRQDPESLPFRMPVDPQLLCIPDYFDIVKNPMDLSTIKRKLDTGQYQDPWQYVDDIWLMFNNAWLYNRKTSRVYKYCSKLAEVFEQEIDPVMQSLGYCCGRKLEFSPQTLCCYGKQLCTIPRDAAYFSYQNRYHFCEKCFNEIQGETVSLGDDPTQPQTSINKDQFEKKKNDTLDPELLVECMDCGRRMHQICVLHNDTIWPSGFVCDGCLKKTNKTRKENKYSAKRLPQTKLGSFLETRVNDFLKRQNHLESGEVSIRVVHVSDKVVEVKPGMKSRFVDSGEMSESFPYRTKALFAFEDIDGADVCFFGMHVQEYGSDCPQPNQRRVYISYLDSVHFFRPRSLRTAVYHEILIGYLEYVKKLGYTTGHIWACPPSEGDDYIFHCHPADQKIPKPKRLQEWYKKMLDKAVAERIVHDYKDIFKQATEDRLTSAKELPYFEGDFWPNVLEESIKELEQEEEERKREENSTSNESIDDTKGDSKNAKKKNNKKTSKNKSSLSRANKKKPGMPNVSNDLSQKLYATMEKHKEVFFVIRLIAGPMANALPPISDPDPLMACDLMDGRDAFLTLARDKHLEFSSLRRSKWSSMCMLVELHNQSQDRFVYTCNECKHHVETRFHCTVCEDYDLCITCYNTKGHEHKMEKLGLGLDDESSNQAAATTQSPGDSRRLSIQRCIQSLVHACQCRNANCSLPSCQKMKRVVQHTKGCKRKTNGGCPICKQLIALCCYHAKHCQENKCPVPFCLNIKHKLRQQQLQHRLQQAQMLRRRMASMQRVGQPTPGGPPGGNGLPSPGANNGATGPGTPTSVGTQPPTPQTPTQGNMPALPQQPGVGMGGMTTPGQPQQVQQPGGALPPQHHLHQFQPGGGGGMMNSPQQQMLPQLQQQPPNVQQLQQQHPGGLPPYNPRPPGASPLHPSLGKPGLGPATPPQQQQQQPNQGQGSIPVQGQQQGPPLAAVETALKIQRLAETQRQMAQQAQIRGLGQGGIIPPHPHHQNTPGQMGMPHMGTPGMAPQAQGVVGRTMLDPQQQGMLAGMQQGGPQSQLPPQVQQQLQQVQQAGGGQLQPTNQQWGPGAPAMNPQQRQGMMSHMATQQQPAAAQQQQQPMNQQQPQPGNRGMMQVMGVSGGAAGAPTQITGPAGSGNLPQAALQDLLRTLRSPSSPLQQQQVLNILRSNPTLMAAFIRQRAARYQGAQGGAGGAGGPPQGGPGVRFPGAAGGLPGVGGPGANQLPNMDGQQQVNVNQGGQPGMNMVQGGADTCNNNNNNNNNNSSSSSSRWETTGSSSSSKASKASCSLDRDNQGCPPSSQPQPGGAGVGGPQQQQQGGPQGGPGQPGQQQGYPNSMSQVAAALQQRLQMQMQQQQQQNQLGGLQGQDGGPGGGAGGPGGPPLQAGQVGPGQGQQQQGGVGGGGGGPPLPQTTQGILHQNIHQRLLQQQHLGGGSPAQHSSPMSPQQQMAQSPHHLQGQGGLGPAGSLSSQVRSPQPSPRPQSQPPHSSPSPRMQPSSQPQPSPHRISPQTQTGSPHPGHLSQHHPSMAPPQPPQPQQQQVLSQQPGGSVDPGQFSSDQNSIMSQLSGMTGMHGGQGGQSDMLGGNNNNSGNNNQELGTNMNHNSLDLM</sequence>
<evidence type="ECO:0000259" key="26">
    <source>
        <dbReference type="PROSITE" id="PS50014"/>
    </source>
</evidence>
<feature type="compositionally biased region" description="Polar residues" evidence="25">
    <location>
        <begin position="944"/>
        <end position="971"/>
    </location>
</feature>
<dbReference type="InterPro" id="IPR000433">
    <property type="entry name" value="Znf_ZZ"/>
</dbReference>
<feature type="domain" description="ZZ-type" evidence="28">
    <location>
        <begin position="1734"/>
        <end position="1782"/>
    </location>
</feature>
<dbReference type="Pfam" id="PF02172">
    <property type="entry name" value="KIX"/>
    <property type="match status" value="1"/>
</dbReference>
<keyword evidence="9 23" id="KW-0479">Metal-binding</keyword>
<feature type="domain" description="TAZ-type" evidence="27">
    <location>
        <begin position="369"/>
        <end position="455"/>
    </location>
</feature>
<dbReference type="SMART" id="SM00551">
    <property type="entry name" value="ZnF_TAZ"/>
    <property type="match status" value="2"/>
</dbReference>
<feature type="compositionally biased region" description="Low complexity" evidence="25">
    <location>
        <begin position="999"/>
        <end position="1015"/>
    </location>
</feature>
<feature type="domain" description="CBP/p300-type HAT" evidence="30">
    <location>
        <begin position="1355"/>
        <end position="1732"/>
    </location>
</feature>
<evidence type="ECO:0000256" key="25">
    <source>
        <dbReference type="SAM" id="MobiDB-lite"/>
    </source>
</evidence>
<feature type="region of interest" description="Disordered" evidence="25">
    <location>
        <begin position="1"/>
        <end position="101"/>
    </location>
</feature>
<dbReference type="PROSITE" id="PS51727">
    <property type="entry name" value="CBP_P300_HAT"/>
    <property type="match status" value="1"/>
</dbReference>
<dbReference type="InterPro" id="IPR018359">
    <property type="entry name" value="Bromodomain_CS"/>
</dbReference>
<evidence type="ECO:0000256" key="6">
    <source>
        <dbReference type="ARBA" id="ARBA00022499"/>
    </source>
</evidence>
<feature type="region of interest" description="Disordered" evidence="25">
    <location>
        <begin position="2162"/>
        <end position="2245"/>
    </location>
</feature>
<feature type="zinc finger region" description="TAZ-type" evidence="23">
    <location>
        <begin position="1797"/>
        <end position="1878"/>
    </location>
</feature>
<dbReference type="InterPro" id="IPR009110">
    <property type="entry name" value="Nuc_rcpt_coact"/>
</dbReference>
<dbReference type="PROSITE" id="PS50135">
    <property type="entry name" value="ZF_ZZ_2"/>
    <property type="match status" value="1"/>
</dbReference>
<feature type="compositionally biased region" description="Low complexity" evidence="25">
    <location>
        <begin position="192"/>
        <end position="203"/>
    </location>
</feature>
<evidence type="ECO:0000259" key="30">
    <source>
        <dbReference type="PROSITE" id="PS51727"/>
    </source>
</evidence>
<feature type="compositionally biased region" description="Basic and acidic residues" evidence="25">
    <location>
        <begin position="1047"/>
        <end position="1062"/>
    </location>
</feature>
<dbReference type="GO" id="GO:0005654">
    <property type="term" value="C:nucleoplasm"/>
    <property type="evidence" value="ECO:0007669"/>
    <property type="project" value="UniProtKB-ARBA"/>
</dbReference>
<dbReference type="FunFam" id="3.30.40.10:FF:000034">
    <property type="entry name" value="Histone acetyltransferase p300"/>
    <property type="match status" value="1"/>
</dbReference>
<dbReference type="InterPro" id="IPR001487">
    <property type="entry name" value="Bromodomain"/>
</dbReference>
<dbReference type="Pfam" id="PF09030">
    <property type="entry name" value="Creb_binding"/>
    <property type="match status" value="1"/>
</dbReference>
<feature type="compositionally biased region" description="Pro residues" evidence="25">
    <location>
        <begin position="2611"/>
        <end position="2624"/>
    </location>
</feature>
<name>A0AAD3MQN1_LATJO</name>
<dbReference type="SMART" id="SM00291">
    <property type="entry name" value="ZnF_ZZ"/>
    <property type="match status" value="1"/>
</dbReference>
<dbReference type="InterPro" id="IPR013178">
    <property type="entry name" value="Histone_AcTrfase_Rtt109/CBP"/>
</dbReference>
<dbReference type="CDD" id="cd15802">
    <property type="entry name" value="RING_CBP-p300"/>
    <property type="match status" value="1"/>
</dbReference>
<evidence type="ECO:0000256" key="2">
    <source>
        <dbReference type="ARBA" id="ARBA00004496"/>
    </source>
</evidence>
<dbReference type="SMART" id="SM01250">
    <property type="entry name" value="KAT11"/>
    <property type="match status" value="1"/>
</dbReference>
<feature type="compositionally biased region" description="Low complexity" evidence="25">
    <location>
        <begin position="2672"/>
        <end position="2681"/>
    </location>
</feature>
<dbReference type="InterPro" id="IPR036427">
    <property type="entry name" value="Bromodomain-like_sf"/>
</dbReference>
<feature type="compositionally biased region" description="Gly residues" evidence="25">
    <location>
        <begin position="2523"/>
        <end position="2541"/>
    </location>
</feature>
<dbReference type="PROSITE" id="PS50134">
    <property type="entry name" value="ZF_TAZ"/>
    <property type="match status" value="2"/>
</dbReference>
<dbReference type="GO" id="GO:0000123">
    <property type="term" value="C:histone acetyltransferase complex"/>
    <property type="evidence" value="ECO:0007669"/>
    <property type="project" value="InterPro"/>
</dbReference>
<dbReference type="PANTHER" id="PTHR13808:SF29">
    <property type="entry name" value="HISTONE ACETYLTRANSFERASE P300"/>
    <property type="match status" value="1"/>
</dbReference>
<feature type="compositionally biased region" description="Low complexity" evidence="25">
    <location>
        <begin position="2364"/>
        <end position="2373"/>
    </location>
</feature>
<comment type="catalytic activity">
    <reaction evidence="21">
        <text>(S)-lactoyl-CoA + L-lysyl-[protein] = N(6)-[(S)-lactoyl]-L-lysyl-[protein] + CoA + H(+)</text>
        <dbReference type="Rhea" id="RHEA:61996"/>
        <dbReference type="Rhea" id="RHEA-COMP:9752"/>
        <dbReference type="Rhea" id="RHEA-COMP:19466"/>
        <dbReference type="ChEBI" id="CHEBI:15378"/>
        <dbReference type="ChEBI" id="CHEBI:29969"/>
        <dbReference type="ChEBI" id="CHEBI:57287"/>
        <dbReference type="ChEBI" id="CHEBI:231527"/>
        <dbReference type="ChEBI" id="CHEBI:231528"/>
    </reaction>
    <physiologicalReaction direction="left-to-right" evidence="21">
        <dbReference type="Rhea" id="RHEA:61997"/>
    </physiologicalReaction>
</comment>
<comment type="subcellular location">
    <subcellularLocation>
        <location evidence="2">Cytoplasm</location>
    </subcellularLocation>
    <subcellularLocation>
        <location evidence="1">Nucleus</location>
    </subcellularLocation>
</comment>
<evidence type="ECO:0000256" key="12">
    <source>
        <dbReference type="ARBA" id="ARBA00022833"/>
    </source>
</evidence>
<dbReference type="GO" id="GO:0003713">
    <property type="term" value="F:transcription coactivator activity"/>
    <property type="evidence" value="ECO:0007669"/>
    <property type="project" value="InterPro"/>
</dbReference>
<dbReference type="PROSITE" id="PS50952">
    <property type="entry name" value="KIX"/>
    <property type="match status" value="1"/>
</dbReference>
<keyword evidence="6" id="KW-1017">Isopeptide bond</keyword>
<keyword evidence="14" id="KW-0007">Acetylation</keyword>
<dbReference type="FunFam" id="1.20.1020.10:FF:000002">
    <property type="entry name" value="E1A binding protein p300"/>
    <property type="match status" value="1"/>
</dbReference>
<protein>
    <recommendedName>
        <fullName evidence="3">histone acetyltransferase</fullName>
        <ecNumber evidence="3">2.3.1.48</ecNumber>
    </recommendedName>
</protein>
<dbReference type="Pfam" id="PF08214">
    <property type="entry name" value="HAT_KAT11"/>
    <property type="match status" value="1"/>
</dbReference>
<keyword evidence="7" id="KW-0597">Phosphoprotein</keyword>
<evidence type="ECO:0000256" key="23">
    <source>
        <dbReference type="PROSITE-ProRule" id="PRU00203"/>
    </source>
</evidence>
<dbReference type="GO" id="GO:0031490">
    <property type="term" value="F:chromatin DNA binding"/>
    <property type="evidence" value="ECO:0007669"/>
    <property type="project" value="TreeGrafter"/>
</dbReference>
<keyword evidence="12 23" id="KW-0862">Zinc</keyword>
<keyword evidence="15" id="KW-0805">Transcription regulation</keyword>
<dbReference type="Pfam" id="PF06001">
    <property type="entry name" value="RING_CBP-p300"/>
    <property type="match status" value="1"/>
</dbReference>
<feature type="compositionally biased region" description="Pro residues" evidence="25">
    <location>
        <begin position="2030"/>
        <end position="2041"/>
    </location>
</feature>
<evidence type="ECO:0000256" key="3">
    <source>
        <dbReference type="ARBA" id="ARBA00013184"/>
    </source>
</evidence>
<feature type="compositionally biased region" description="Low complexity" evidence="25">
    <location>
        <begin position="2389"/>
        <end position="2439"/>
    </location>
</feature>
<feature type="compositionally biased region" description="Polar residues" evidence="25">
    <location>
        <begin position="890"/>
        <end position="902"/>
    </location>
</feature>
<evidence type="ECO:0000256" key="16">
    <source>
        <dbReference type="ARBA" id="ARBA00023108"/>
    </source>
</evidence>
<feature type="region of interest" description="Disordered" evidence="25">
    <location>
        <begin position="1588"/>
        <end position="1647"/>
    </location>
</feature>
<proteinExistence type="predicted"/>
<feature type="compositionally biased region" description="Pro residues" evidence="25">
    <location>
        <begin position="917"/>
        <end position="931"/>
    </location>
</feature>
<dbReference type="FunFam" id="1.20.1020.10:FF:000001">
    <property type="entry name" value="E1A binding protein p300"/>
    <property type="match status" value="1"/>
</dbReference>
<feature type="region of interest" description="Disordered" evidence="25">
    <location>
        <begin position="114"/>
        <end position="180"/>
    </location>
</feature>
<dbReference type="InterPro" id="IPR031162">
    <property type="entry name" value="CBP_P300_HAT"/>
</dbReference>
<dbReference type="PROSITE" id="PS01357">
    <property type="entry name" value="ZF_ZZ_1"/>
    <property type="match status" value="1"/>
</dbReference>
<feature type="compositionally biased region" description="Low complexity" evidence="25">
    <location>
        <begin position="2479"/>
        <end position="2497"/>
    </location>
</feature>
<feature type="compositionally biased region" description="Low complexity" evidence="25">
    <location>
        <begin position="2546"/>
        <end position="2589"/>
    </location>
</feature>
<dbReference type="GO" id="GO:0045944">
    <property type="term" value="P:positive regulation of transcription by RNA polymerase II"/>
    <property type="evidence" value="ECO:0007669"/>
    <property type="project" value="TreeGrafter"/>
</dbReference>
<dbReference type="SUPFAM" id="SSF57933">
    <property type="entry name" value="TAZ domain"/>
    <property type="match status" value="2"/>
</dbReference>
<feature type="compositionally biased region" description="Low complexity" evidence="25">
    <location>
        <begin position="932"/>
        <end position="943"/>
    </location>
</feature>
<dbReference type="InterPro" id="IPR014744">
    <property type="entry name" value="Nuc_rcpt_coact_CREBbp"/>
</dbReference>
<keyword evidence="19" id="KW-0539">Nucleus</keyword>
<feature type="compositionally biased region" description="Polar residues" evidence="25">
    <location>
        <begin position="786"/>
        <end position="819"/>
    </location>
</feature>
<feature type="compositionally biased region" description="Gly residues" evidence="25">
    <location>
        <begin position="70"/>
        <end position="98"/>
    </location>
</feature>
<evidence type="ECO:0000256" key="18">
    <source>
        <dbReference type="ARBA" id="ARBA00023163"/>
    </source>
</evidence>
<feature type="compositionally biased region" description="Low complexity" evidence="25">
    <location>
        <begin position="18"/>
        <end position="28"/>
    </location>
</feature>
<feature type="compositionally biased region" description="Low complexity" evidence="25">
    <location>
        <begin position="2719"/>
        <end position="2729"/>
    </location>
</feature>
<evidence type="ECO:0000256" key="10">
    <source>
        <dbReference type="ARBA" id="ARBA00022737"/>
    </source>
</evidence>
<evidence type="ECO:0000256" key="9">
    <source>
        <dbReference type="ARBA" id="ARBA00022723"/>
    </source>
</evidence>
<dbReference type="SUPFAM" id="SSF69125">
    <property type="entry name" value="Nuclear receptor coactivator interlocking domain"/>
    <property type="match status" value="1"/>
</dbReference>
<dbReference type="Gene3D" id="1.20.1020.10">
    <property type="entry name" value="TAZ domain"/>
    <property type="match status" value="2"/>
</dbReference>
<dbReference type="Pfam" id="PF02135">
    <property type="entry name" value="zf-TAZ"/>
    <property type="match status" value="2"/>
</dbReference>
<feature type="compositionally biased region" description="Low complexity" evidence="25">
    <location>
        <begin position="1970"/>
        <end position="1987"/>
    </location>
</feature>
<evidence type="ECO:0000256" key="24">
    <source>
        <dbReference type="PROSITE-ProRule" id="PRU00228"/>
    </source>
</evidence>
<keyword evidence="17 22" id="KW-0103">Bromodomain</keyword>
<keyword evidence="5" id="KW-0963">Cytoplasm</keyword>
<dbReference type="InterPro" id="IPR056484">
    <property type="entry name" value="PHD_P300"/>
</dbReference>
<feature type="compositionally biased region" description="Low complexity" evidence="25">
    <location>
        <begin position="2053"/>
        <end position="2071"/>
    </location>
</feature>
<accession>A0AAD3MQN1</accession>
<evidence type="ECO:0000256" key="11">
    <source>
        <dbReference type="ARBA" id="ARBA00022771"/>
    </source>
</evidence>
<evidence type="ECO:0000256" key="7">
    <source>
        <dbReference type="ARBA" id="ARBA00022553"/>
    </source>
</evidence>
<evidence type="ECO:0000256" key="1">
    <source>
        <dbReference type="ARBA" id="ARBA00004123"/>
    </source>
</evidence>
<dbReference type="CDD" id="cd05495">
    <property type="entry name" value="Bromo_cbp_like"/>
    <property type="match status" value="1"/>
</dbReference>
<keyword evidence="13" id="KW-0832">Ubl conjugation</keyword>
<dbReference type="FunFam" id="2.10.110.40:FF:000001">
    <property type="entry name" value="E1A binding protein p300"/>
    <property type="match status" value="1"/>
</dbReference>
<feature type="compositionally biased region" description="Gly residues" evidence="25">
    <location>
        <begin position="2322"/>
        <end position="2355"/>
    </location>
</feature>
<dbReference type="PRINTS" id="PR00503">
    <property type="entry name" value="BROMODOMAIN"/>
</dbReference>
<feature type="compositionally biased region" description="Basic and acidic residues" evidence="25">
    <location>
        <begin position="1588"/>
        <end position="1600"/>
    </location>
</feature>
<dbReference type="SUPFAM" id="SSF57850">
    <property type="entry name" value="RING/U-box"/>
    <property type="match status" value="1"/>
</dbReference>
<keyword evidence="10" id="KW-0677">Repeat</keyword>
<keyword evidence="4" id="KW-0488">Methylation</keyword>
<feature type="region of interest" description="Disordered" evidence="25">
    <location>
        <begin position="786"/>
        <end position="1110"/>
    </location>
</feature>
<dbReference type="InterPro" id="IPR035898">
    <property type="entry name" value="TAZ_dom_sf"/>
</dbReference>
<feature type="region of interest" description="Disordered" evidence="25">
    <location>
        <begin position="694"/>
        <end position="753"/>
    </location>
</feature>
<evidence type="ECO:0000256" key="15">
    <source>
        <dbReference type="ARBA" id="ARBA00023015"/>
    </source>
</evidence>
<dbReference type="InterPro" id="IPR010303">
    <property type="entry name" value="RING_CBP-p300"/>
</dbReference>
<evidence type="ECO:0000259" key="29">
    <source>
        <dbReference type="PROSITE" id="PS50952"/>
    </source>
</evidence>
<feature type="domain" description="Bromo" evidence="26">
    <location>
        <begin position="1135"/>
        <end position="1207"/>
    </location>
</feature>
<feature type="compositionally biased region" description="Low complexity" evidence="25">
    <location>
        <begin position="1921"/>
        <end position="1962"/>
    </location>
</feature>
<evidence type="ECO:0000256" key="4">
    <source>
        <dbReference type="ARBA" id="ARBA00022481"/>
    </source>
</evidence>
<keyword evidence="11 24" id="KW-0863">Zinc-finger</keyword>
<dbReference type="Pfam" id="PF00439">
    <property type="entry name" value="Bromodomain"/>
    <property type="match status" value="1"/>
</dbReference>
<evidence type="ECO:0000256" key="13">
    <source>
        <dbReference type="ARBA" id="ARBA00022843"/>
    </source>
</evidence>
<organism evidence="31 32">
    <name type="scientific">Lates japonicus</name>
    <name type="common">Japanese lates</name>
    <dbReference type="NCBI Taxonomy" id="270547"/>
    <lineage>
        <taxon>Eukaryota</taxon>
        <taxon>Metazoa</taxon>
        <taxon>Chordata</taxon>
        <taxon>Craniata</taxon>
        <taxon>Vertebrata</taxon>
        <taxon>Euteleostomi</taxon>
        <taxon>Actinopterygii</taxon>
        <taxon>Neopterygii</taxon>
        <taxon>Teleostei</taxon>
        <taxon>Neoteleostei</taxon>
        <taxon>Acanthomorphata</taxon>
        <taxon>Carangaria</taxon>
        <taxon>Carangaria incertae sedis</taxon>
        <taxon>Centropomidae</taxon>
        <taxon>Lates</taxon>
    </lineage>
</organism>
<feature type="region of interest" description="Disordered" evidence="25">
    <location>
        <begin position="2322"/>
        <end position="2744"/>
    </location>
</feature>
<gene>
    <name evidence="31" type="ORF">AKAME5_000986500</name>
</gene>
<feature type="compositionally biased region" description="Gly residues" evidence="25">
    <location>
        <begin position="2498"/>
        <end position="2513"/>
    </location>
</feature>
<dbReference type="SUPFAM" id="SSF47370">
    <property type="entry name" value="Bromodomain"/>
    <property type="match status" value="1"/>
</dbReference>
<dbReference type="CDD" id="cd20910">
    <property type="entry name" value="NCBD_CREBBP-p300_like"/>
    <property type="match status" value="1"/>
</dbReference>
<keyword evidence="16" id="KW-0090">Biological rhythms</keyword>
<dbReference type="GO" id="GO:0005737">
    <property type="term" value="C:cytoplasm"/>
    <property type="evidence" value="ECO:0007669"/>
    <property type="project" value="UniProtKB-SubCell"/>
</dbReference>
<dbReference type="EC" id="2.3.1.48" evidence="3"/>
<feature type="domain" description="KIX" evidence="29">
    <location>
        <begin position="604"/>
        <end position="683"/>
    </location>
</feature>
<feature type="domain" description="TAZ-type" evidence="27">
    <location>
        <begin position="1797"/>
        <end position="1878"/>
    </location>
</feature>
<dbReference type="Pfam" id="PF23570">
    <property type="entry name" value="PHD_P300"/>
    <property type="match status" value="1"/>
</dbReference>
<evidence type="ECO:0000256" key="21">
    <source>
        <dbReference type="ARBA" id="ARBA00047411"/>
    </source>
</evidence>
<feature type="compositionally biased region" description="Low complexity" evidence="25">
    <location>
        <begin position="148"/>
        <end position="180"/>
    </location>
</feature>
<keyword evidence="32" id="KW-1185">Reference proteome</keyword>
<dbReference type="GO" id="GO:0005667">
    <property type="term" value="C:transcription regulator complex"/>
    <property type="evidence" value="ECO:0007669"/>
    <property type="project" value="TreeGrafter"/>
</dbReference>
<dbReference type="SMART" id="SM00297">
    <property type="entry name" value="BROMO"/>
    <property type="match status" value="1"/>
</dbReference>
<dbReference type="SUPFAM" id="SSF47040">
    <property type="entry name" value="Kix domain of CBP (creb binding protein)"/>
    <property type="match status" value="1"/>
</dbReference>
<feature type="region of interest" description="Disordered" evidence="25">
    <location>
        <begin position="1899"/>
        <end position="2083"/>
    </location>
</feature>
<keyword evidence="8" id="KW-0808">Transferase</keyword>
<evidence type="ECO:0000256" key="14">
    <source>
        <dbReference type="ARBA" id="ARBA00022990"/>
    </source>
</evidence>
<dbReference type="InterPro" id="IPR013083">
    <property type="entry name" value="Znf_RING/FYVE/PHD"/>
</dbReference>
<dbReference type="Gene3D" id="1.10.246.20">
    <property type="entry name" value="Coactivator CBP, KIX domain"/>
    <property type="match status" value="1"/>
</dbReference>
<dbReference type="Gene3D" id="2.10.110.40">
    <property type="match status" value="1"/>
</dbReference>
<dbReference type="InterPro" id="IPR003101">
    <property type="entry name" value="KIX_dom"/>
</dbReference>
<dbReference type="PROSITE" id="PS50014">
    <property type="entry name" value="BROMODOMAIN_2"/>
    <property type="match status" value="1"/>
</dbReference>
<dbReference type="InterPro" id="IPR038547">
    <property type="entry name" value="RING_CBP-p300_sf"/>
</dbReference>
<dbReference type="GO" id="GO:0140297">
    <property type="term" value="F:DNA-binding transcription factor binding"/>
    <property type="evidence" value="ECO:0007669"/>
    <property type="project" value="UniProtKB-ARBA"/>
</dbReference>
<reference evidence="31" key="1">
    <citation type="submission" date="2022-08" db="EMBL/GenBank/DDBJ databases">
        <title>Genome sequencing of akame (Lates japonicus).</title>
        <authorList>
            <person name="Hashiguchi Y."/>
            <person name="Takahashi H."/>
        </authorList>
    </citation>
    <scope>NUCLEOTIDE SEQUENCE</scope>
    <source>
        <strain evidence="31">Kochi</strain>
    </source>
</reference>
<dbReference type="GO" id="GO:0004402">
    <property type="term" value="F:histone acetyltransferase activity"/>
    <property type="evidence" value="ECO:0007669"/>
    <property type="project" value="InterPro"/>
</dbReference>
<evidence type="ECO:0000313" key="32">
    <source>
        <dbReference type="Proteomes" id="UP001279410"/>
    </source>
</evidence>
<feature type="compositionally biased region" description="Polar residues" evidence="25">
    <location>
        <begin position="2730"/>
        <end position="2744"/>
    </location>
</feature>
<evidence type="ECO:0000313" key="31">
    <source>
        <dbReference type="EMBL" id="GLD57664.1"/>
    </source>
</evidence>
<keyword evidence="18" id="KW-0804">Transcription</keyword>
<dbReference type="PANTHER" id="PTHR13808">
    <property type="entry name" value="CBP/P300-RELATED"/>
    <property type="match status" value="1"/>
</dbReference>
<evidence type="ECO:0000256" key="8">
    <source>
        <dbReference type="ARBA" id="ARBA00022679"/>
    </source>
</evidence>
<dbReference type="Pfam" id="PF00569">
    <property type="entry name" value="ZZ"/>
    <property type="match status" value="1"/>
</dbReference>
<dbReference type="FunFam" id="1.10.246.20:FF:000001">
    <property type="entry name" value="E1A binding protein p300"/>
    <property type="match status" value="1"/>
</dbReference>
<dbReference type="GO" id="GO:0008270">
    <property type="term" value="F:zinc ion binding"/>
    <property type="evidence" value="ECO:0007669"/>
    <property type="project" value="UniProtKB-KW"/>
</dbReference>
<dbReference type="Gene3D" id="1.10.1630.10">
    <property type="entry name" value="Nuclear receptor coactivator, CREB-bp-like, interlocking domain"/>
    <property type="match status" value="1"/>
</dbReference>
<evidence type="ECO:0000256" key="20">
    <source>
        <dbReference type="ARBA" id="ARBA00023315"/>
    </source>
</evidence>
<dbReference type="InterPro" id="IPR037073">
    <property type="entry name" value="Nuc_rcpt_coact_CREBbp_sf"/>
</dbReference>
<dbReference type="FunFam" id="3.30.60.90:FF:000003">
    <property type="entry name" value="E1A binding protein p300"/>
    <property type="match status" value="1"/>
</dbReference>
<feature type="compositionally biased region" description="Low complexity" evidence="25">
    <location>
        <begin position="2625"/>
        <end position="2645"/>
    </location>
</feature>
<dbReference type="Gene3D" id="3.30.40.10">
    <property type="entry name" value="Zinc/RING finger domain, C3HC4 (zinc finger)"/>
    <property type="match status" value="1"/>
</dbReference>
<dbReference type="GO" id="GO:0048511">
    <property type="term" value="P:rhythmic process"/>
    <property type="evidence" value="ECO:0007669"/>
    <property type="project" value="UniProtKB-KW"/>
</dbReference>
<feature type="compositionally biased region" description="Basic and acidic residues" evidence="25">
    <location>
        <begin position="1084"/>
        <end position="1097"/>
    </location>
</feature>
<dbReference type="InterPro" id="IPR000197">
    <property type="entry name" value="Znf_TAZ"/>
</dbReference>
<dbReference type="FunFam" id="1.20.920.10:FF:000001">
    <property type="entry name" value="Histone acetyltransferase p300"/>
    <property type="match status" value="1"/>
</dbReference>
<feature type="compositionally biased region" description="Low complexity" evidence="25">
    <location>
        <begin position="2219"/>
        <end position="2245"/>
    </location>
</feature>
<feature type="compositionally biased region" description="Gly residues" evidence="25">
    <location>
        <begin position="695"/>
        <end position="706"/>
    </location>
</feature>
<dbReference type="Gene3D" id="3.30.60.90">
    <property type="match status" value="1"/>
</dbReference>
<feature type="compositionally biased region" description="Basic residues" evidence="25">
    <location>
        <begin position="1617"/>
        <end position="1627"/>
    </location>
</feature>
<comment type="caution">
    <text evidence="31">The sequence shown here is derived from an EMBL/GenBank/DDBJ whole genome shotgun (WGS) entry which is preliminary data.</text>
</comment>
<dbReference type="InterPro" id="IPR043145">
    <property type="entry name" value="Znf_ZZ_sf"/>
</dbReference>
<feature type="compositionally biased region" description="Low complexity" evidence="25">
    <location>
        <begin position="1899"/>
        <end position="1910"/>
    </location>
</feature>
<dbReference type="Gene3D" id="1.20.920.10">
    <property type="entry name" value="Bromodomain-like"/>
    <property type="match status" value="1"/>
</dbReference>
<evidence type="ECO:0000259" key="27">
    <source>
        <dbReference type="PROSITE" id="PS50134"/>
    </source>
</evidence>
<feature type="compositionally biased region" description="Low complexity" evidence="25">
    <location>
        <begin position="2162"/>
        <end position="2187"/>
    </location>
</feature>